<dbReference type="AlphaFoldDB" id="A0AA37S117"/>
<comment type="caution">
    <text evidence="8">The sequence shown here is derived from an EMBL/GenBank/DDBJ whole genome shotgun (WGS) entry which is preliminary data.</text>
</comment>
<dbReference type="Gene3D" id="2.60.120.620">
    <property type="entry name" value="q2cbj1_9rhob like domain"/>
    <property type="match status" value="1"/>
</dbReference>
<comment type="cofactor">
    <cofactor evidence="1">
        <name>L-ascorbate</name>
        <dbReference type="ChEBI" id="CHEBI:38290"/>
    </cofactor>
</comment>
<accession>A0AA37S117</accession>
<protein>
    <submittedName>
        <fullName evidence="8">Prolyl 4-hydroxylase subunit alpha</fullName>
    </submittedName>
</protein>
<evidence type="ECO:0000256" key="5">
    <source>
        <dbReference type="ARBA" id="ARBA00023002"/>
    </source>
</evidence>
<feature type="domain" description="Fe2OG dioxygenase" evidence="7">
    <location>
        <begin position="205"/>
        <end position="313"/>
    </location>
</feature>
<gene>
    <name evidence="8" type="ORF">GCM10007914_05850</name>
</gene>
<keyword evidence="4" id="KW-0223">Dioxygenase</keyword>
<dbReference type="GO" id="GO:0051213">
    <property type="term" value="F:dioxygenase activity"/>
    <property type="evidence" value="ECO:0007669"/>
    <property type="project" value="UniProtKB-KW"/>
</dbReference>
<dbReference type="InterPro" id="IPR006620">
    <property type="entry name" value="Pro_4_hyd_alph"/>
</dbReference>
<evidence type="ECO:0000256" key="6">
    <source>
        <dbReference type="ARBA" id="ARBA00023004"/>
    </source>
</evidence>
<keyword evidence="2" id="KW-0479">Metal-binding</keyword>
<reference evidence="8" key="2">
    <citation type="submission" date="2023-01" db="EMBL/GenBank/DDBJ databases">
        <title>Draft genome sequence of Pseudoalteromonas tetraodonis strain NBRC 103034.</title>
        <authorList>
            <person name="Sun Q."/>
            <person name="Mori K."/>
        </authorList>
    </citation>
    <scope>NUCLEOTIDE SEQUENCE</scope>
    <source>
        <strain evidence="8">NBRC 103034</strain>
    </source>
</reference>
<organism evidence="8 9">
    <name type="scientific">Pseudoalteromonas tetraodonis GFC</name>
    <dbReference type="NCBI Taxonomy" id="1315271"/>
    <lineage>
        <taxon>Bacteria</taxon>
        <taxon>Pseudomonadati</taxon>
        <taxon>Pseudomonadota</taxon>
        <taxon>Gammaproteobacteria</taxon>
        <taxon>Alteromonadales</taxon>
        <taxon>Pseudoalteromonadaceae</taxon>
        <taxon>Pseudoalteromonas</taxon>
    </lineage>
</organism>
<dbReference type="PROSITE" id="PS51471">
    <property type="entry name" value="FE2OG_OXY"/>
    <property type="match status" value="1"/>
</dbReference>
<dbReference type="GO" id="GO:0031418">
    <property type="term" value="F:L-ascorbic acid binding"/>
    <property type="evidence" value="ECO:0007669"/>
    <property type="project" value="UniProtKB-KW"/>
</dbReference>
<evidence type="ECO:0000256" key="1">
    <source>
        <dbReference type="ARBA" id="ARBA00001961"/>
    </source>
</evidence>
<keyword evidence="5" id="KW-0560">Oxidoreductase</keyword>
<dbReference type="SMART" id="SM00702">
    <property type="entry name" value="P4Hc"/>
    <property type="match status" value="1"/>
</dbReference>
<dbReference type="InterPro" id="IPR045054">
    <property type="entry name" value="P4HA-like"/>
</dbReference>
<dbReference type="EMBL" id="BSNE01000002">
    <property type="protein sequence ID" value="GLQ01704.1"/>
    <property type="molecule type" value="Genomic_DNA"/>
</dbReference>
<evidence type="ECO:0000256" key="3">
    <source>
        <dbReference type="ARBA" id="ARBA00022896"/>
    </source>
</evidence>
<dbReference type="PANTHER" id="PTHR10869:SF246">
    <property type="entry name" value="TRANSMEMBRANE PROLYL 4-HYDROXYLASE"/>
    <property type="match status" value="1"/>
</dbReference>
<keyword evidence="3" id="KW-0847">Vitamin C</keyword>
<proteinExistence type="predicted"/>
<dbReference type="Pfam" id="PF13640">
    <property type="entry name" value="2OG-FeII_Oxy_3"/>
    <property type="match status" value="1"/>
</dbReference>
<dbReference type="PANTHER" id="PTHR10869">
    <property type="entry name" value="PROLYL 4-HYDROXYLASE ALPHA SUBUNIT"/>
    <property type="match status" value="1"/>
</dbReference>
<name>A0AA37S117_9GAMM</name>
<reference evidence="8" key="1">
    <citation type="journal article" date="2014" name="Int. J. Syst. Evol. Microbiol.">
        <title>Complete genome sequence of Corynebacterium casei LMG S-19264T (=DSM 44701T), isolated from a smear-ripened cheese.</title>
        <authorList>
            <consortium name="US DOE Joint Genome Institute (JGI-PGF)"/>
            <person name="Walter F."/>
            <person name="Albersmeier A."/>
            <person name="Kalinowski J."/>
            <person name="Ruckert C."/>
        </authorList>
    </citation>
    <scope>NUCLEOTIDE SEQUENCE</scope>
    <source>
        <strain evidence="8">NBRC 103034</strain>
    </source>
</reference>
<evidence type="ECO:0000313" key="8">
    <source>
        <dbReference type="EMBL" id="GLQ01704.1"/>
    </source>
</evidence>
<dbReference type="InterPro" id="IPR044862">
    <property type="entry name" value="Pro_4_hyd_alph_FE2OG_OXY"/>
</dbReference>
<evidence type="ECO:0000259" key="7">
    <source>
        <dbReference type="PROSITE" id="PS51471"/>
    </source>
</evidence>
<evidence type="ECO:0000313" key="9">
    <source>
        <dbReference type="Proteomes" id="UP001161408"/>
    </source>
</evidence>
<keyword evidence="6" id="KW-0408">Iron</keyword>
<dbReference type="Proteomes" id="UP001161408">
    <property type="component" value="Unassembled WGS sequence"/>
</dbReference>
<dbReference type="GO" id="GO:0005506">
    <property type="term" value="F:iron ion binding"/>
    <property type="evidence" value="ECO:0007669"/>
    <property type="project" value="InterPro"/>
</dbReference>
<dbReference type="InterPro" id="IPR005123">
    <property type="entry name" value="Oxoglu/Fe-dep_dioxygenase_dom"/>
</dbReference>
<evidence type="ECO:0000256" key="4">
    <source>
        <dbReference type="ARBA" id="ARBA00022964"/>
    </source>
</evidence>
<evidence type="ECO:0000256" key="2">
    <source>
        <dbReference type="ARBA" id="ARBA00022723"/>
    </source>
</evidence>
<sequence length="326" mass="37449">MIMKNNYVTHLINAKYHGTLPPKQEIVSFALTAPEFVHYWLCHAVSSSTSSQELAIVLCLAKYHKIEALKVLSHFWPIRTADPQVTINFEKHISGLPKTIQQGIETDLIGLWSSLIMPLNIQSSEQSLPVTTLETQLTNELAQEIIKLANNNLNLAGVYAENSTRQKVIDIRDNEQLITQLPVDNILIAILQRIICSDDYADLAYAEPMIIYRYTQGQQYKWHYDFITPSNENAKKELNFFGQRRRTRIINLNDGFEGGETAFKDWNVSVKAKQGQVIKFNNMIGNQVDKNSVHSGKPVLLGEKWICTLWMREKPFWLRESIWCKN</sequence>
<dbReference type="GO" id="GO:0016705">
    <property type="term" value="F:oxidoreductase activity, acting on paired donors, with incorporation or reduction of molecular oxygen"/>
    <property type="evidence" value="ECO:0007669"/>
    <property type="project" value="InterPro"/>
</dbReference>
<keyword evidence="9" id="KW-1185">Reference proteome</keyword>